<name>A0A1Z5K8F2_FISSO</name>
<feature type="chain" id="PRO_5013142772" description="Transmembrane protein" evidence="1">
    <location>
        <begin position="23"/>
        <end position="292"/>
    </location>
</feature>
<accession>A0A1Z5K8F2</accession>
<evidence type="ECO:0000256" key="1">
    <source>
        <dbReference type="SAM" id="SignalP"/>
    </source>
</evidence>
<dbReference type="AlphaFoldDB" id="A0A1Z5K8F2"/>
<keyword evidence="3" id="KW-1185">Reference proteome</keyword>
<dbReference type="Proteomes" id="UP000198406">
    <property type="component" value="Unassembled WGS sequence"/>
</dbReference>
<evidence type="ECO:0000313" key="3">
    <source>
        <dbReference type="Proteomes" id="UP000198406"/>
    </source>
</evidence>
<proteinExistence type="predicted"/>
<sequence length="292" mass="31956">MRSHICNIICITSLLLQHSVSAFSIVTSQRALRTKTSSLRSEPAEQEPNVSLESEALPVNPSVSGALAREAAREEESSSKPTEAAAPTIVQGNSLRTWSFPSEDVQRVQFLIRTQGRPLHSNVVVWQGPDNAPQKIGIYSEDGIVRPFCCIAETPHGQNAVAVYNTASLEFPLLASVDAIDANTPLDTNLRDKLGRTIQGGALHTYPFLPNVQSVAVFLRTNGRPLEARIELLQGPNNNKQVMEIESENGRERPFYVVIASPGVGNVIRVLNTAPMEYPMTAIVEPYEMDLD</sequence>
<organism evidence="2 3">
    <name type="scientific">Fistulifera solaris</name>
    <name type="common">Oleaginous diatom</name>
    <dbReference type="NCBI Taxonomy" id="1519565"/>
    <lineage>
        <taxon>Eukaryota</taxon>
        <taxon>Sar</taxon>
        <taxon>Stramenopiles</taxon>
        <taxon>Ochrophyta</taxon>
        <taxon>Bacillariophyta</taxon>
        <taxon>Bacillariophyceae</taxon>
        <taxon>Bacillariophycidae</taxon>
        <taxon>Naviculales</taxon>
        <taxon>Naviculaceae</taxon>
        <taxon>Fistulifera</taxon>
    </lineage>
</organism>
<evidence type="ECO:0000313" key="2">
    <source>
        <dbReference type="EMBL" id="GAX22238.1"/>
    </source>
</evidence>
<keyword evidence="1" id="KW-0732">Signal</keyword>
<protein>
    <recommendedName>
        <fullName evidence="4">Transmembrane protein</fullName>
    </recommendedName>
</protein>
<comment type="caution">
    <text evidence="2">The sequence shown here is derived from an EMBL/GenBank/DDBJ whole genome shotgun (WGS) entry which is preliminary data.</text>
</comment>
<evidence type="ECO:0008006" key="4">
    <source>
        <dbReference type="Google" id="ProtNLM"/>
    </source>
</evidence>
<dbReference type="EMBL" id="BDSP01000179">
    <property type="protein sequence ID" value="GAX22238.1"/>
    <property type="molecule type" value="Genomic_DNA"/>
</dbReference>
<dbReference type="Pfam" id="PF25192">
    <property type="entry name" value="DiatomPyrShell"/>
    <property type="match status" value="1"/>
</dbReference>
<dbReference type="OrthoDB" id="35968at2759"/>
<reference evidence="2 3" key="1">
    <citation type="journal article" date="2015" name="Plant Cell">
        <title>Oil accumulation by the oleaginous diatom Fistulifera solaris as revealed by the genome and transcriptome.</title>
        <authorList>
            <person name="Tanaka T."/>
            <person name="Maeda Y."/>
            <person name="Veluchamy A."/>
            <person name="Tanaka M."/>
            <person name="Abida H."/>
            <person name="Marechal E."/>
            <person name="Bowler C."/>
            <person name="Muto M."/>
            <person name="Sunaga Y."/>
            <person name="Tanaka M."/>
            <person name="Yoshino T."/>
            <person name="Taniguchi T."/>
            <person name="Fukuda Y."/>
            <person name="Nemoto M."/>
            <person name="Matsumoto M."/>
            <person name="Wong P.S."/>
            <person name="Aburatani S."/>
            <person name="Fujibuchi W."/>
        </authorList>
    </citation>
    <scope>NUCLEOTIDE SEQUENCE [LARGE SCALE GENOMIC DNA]</scope>
    <source>
        <strain evidence="2 3">JPCC DA0580</strain>
    </source>
</reference>
<dbReference type="InterPro" id="IPR057491">
    <property type="entry name" value="DiatomPyrShell"/>
</dbReference>
<dbReference type="InParanoid" id="A0A1Z5K8F2"/>
<gene>
    <name evidence="2" type="ORF">FisN_19Lh307</name>
</gene>
<feature type="signal peptide" evidence="1">
    <location>
        <begin position="1"/>
        <end position="22"/>
    </location>
</feature>